<sequence>MSVKGQKAEVGVNDMEGSVGFSDSKDFGFVGNESHSEGVGDEEIPGFNLNSAGLLGRPQVNKQINKLGIFLGDSLVLEFMNFVCVKFLRNYCFSL</sequence>
<name>A0A8J5ZD02_9ROSI</name>
<dbReference type="EMBL" id="JAHUZN010000004">
    <property type="protein sequence ID" value="KAG8496996.1"/>
    <property type="molecule type" value="Genomic_DNA"/>
</dbReference>
<protein>
    <submittedName>
        <fullName evidence="1">Uncharacterized protein</fullName>
    </submittedName>
</protein>
<evidence type="ECO:0000313" key="2">
    <source>
        <dbReference type="Proteomes" id="UP000701853"/>
    </source>
</evidence>
<keyword evidence="2" id="KW-1185">Reference proteome</keyword>
<dbReference type="Proteomes" id="UP000701853">
    <property type="component" value="Chromosome 4"/>
</dbReference>
<organism evidence="1 2">
    <name type="scientific">Gossypium anomalum</name>
    <dbReference type="NCBI Taxonomy" id="47600"/>
    <lineage>
        <taxon>Eukaryota</taxon>
        <taxon>Viridiplantae</taxon>
        <taxon>Streptophyta</taxon>
        <taxon>Embryophyta</taxon>
        <taxon>Tracheophyta</taxon>
        <taxon>Spermatophyta</taxon>
        <taxon>Magnoliopsida</taxon>
        <taxon>eudicotyledons</taxon>
        <taxon>Gunneridae</taxon>
        <taxon>Pentapetalae</taxon>
        <taxon>rosids</taxon>
        <taxon>malvids</taxon>
        <taxon>Malvales</taxon>
        <taxon>Malvaceae</taxon>
        <taxon>Malvoideae</taxon>
        <taxon>Gossypium</taxon>
    </lineage>
</organism>
<proteinExistence type="predicted"/>
<evidence type="ECO:0000313" key="1">
    <source>
        <dbReference type="EMBL" id="KAG8496996.1"/>
    </source>
</evidence>
<accession>A0A8J5ZD02</accession>
<gene>
    <name evidence="1" type="ORF">CXB51_008227</name>
</gene>
<comment type="caution">
    <text evidence="1">The sequence shown here is derived from an EMBL/GenBank/DDBJ whole genome shotgun (WGS) entry which is preliminary data.</text>
</comment>
<dbReference type="AlphaFoldDB" id="A0A8J5ZD02"/>
<reference evidence="1 2" key="1">
    <citation type="journal article" date="2021" name="bioRxiv">
        <title>The Gossypium anomalum genome as a resource for cotton improvement and evolutionary analysis of hybrid incompatibility.</title>
        <authorList>
            <person name="Grover C.E."/>
            <person name="Yuan D."/>
            <person name="Arick M.A."/>
            <person name="Miller E.R."/>
            <person name="Hu G."/>
            <person name="Peterson D.G."/>
            <person name="Wendel J.F."/>
            <person name="Udall J.A."/>
        </authorList>
    </citation>
    <scope>NUCLEOTIDE SEQUENCE [LARGE SCALE GENOMIC DNA]</scope>
    <source>
        <strain evidence="1">JFW-Udall</strain>
        <tissue evidence="1">Leaf</tissue>
    </source>
</reference>